<dbReference type="Pfam" id="PF06155">
    <property type="entry name" value="GBBH-like_N"/>
    <property type="match status" value="1"/>
</dbReference>
<dbReference type="GeneID" id="100633264"/>
<dbReference type="Proteomes" id="UP000007879">
    <property type="component" value="Unassembled WGS sequence"/>
</dbReference>
<dbReference type="Gene3D" id="3.30.2020.30">
    <property type="match status" value="1"/>
</dbReference>
<dbReference type="SUPFAM" id="SSF51197">
    <property type="entry name" value="Clavaminate synthase-like"/>
    <property type="match status" value="1"/>
</dbReference>
<evidence type="ECO:0000256" key="1">
    <source>
        <dbReference type="ARBA" id="ARBA00001954"/>
    </source>
</evidence>
<proteinExistence type="inferred from homology"/>
<keyword evidence="6" id="KW-0223">Dioxygenase</keyword>
<dbReference type="AlphaFoldDB" id="A0AAN0IFX3"/>
<evidence type="ECO:0000259" key="10">
    <source>
        <dbReference type="Pfam" id="PF06155"/>
    </source>
</evidence>
<dbReference type="KEGG" id="aqu:100633264"/>
<accession>A0AAN0IFX3</accession>
<evidence type="ECO:0000313" key="12">
    <source>
        <dbReference type="Proteomes" id="UP000007879"/>
    </source>
</evidence>
<dbReference type="GO" id="GO:0046872">
    <property type="term" value="F:metal ion binding"/>
    <property type="evidence" value="ECO:0007669"/>
    <property type="project" value="UniProtKB-KW"/>
</dbReference>
<keyword evidence="5" id="KW-0124">Carnitine biosynthesis</keyword>
<dbReference type="PANTHER" id="PTHR10696">
    <property type="entry name" value="GAMMA-BUTYROBETAINE HYDROXYLASE-RELATED"/>
    <property type="match status" value="1"/>
</dbReference>
<dbReference type="InterPro" id="IPR010376">
    <property type="entry name" value="GBBH-like_N"/>
</dbReference>
<keyword evidence="12" id="KW-1185">Reference proteome</keyword>
<evidence type="ECO:0000256" key="7">
    <source>
        <dbReference type="ARBA" id="ARBA00023002"/>
    </source>
</evidence>
<keyword evidence="8" id="KW-0408">Iron</keyword>
<dbReference type="GO" id="GO:0045329">
    <property type="term" value="P:carnitine biosynthetic process"/>
    <property type="evidence" value="ECO:0007669"/>
    <property type="project" value="UniProtKB-KW"/>
</dbReference>
<comment type="pathway">
    <text evidence="2">Amine and polyamine biosynthesis; carnitine biosynthesis.</text>
</comment>
<dbReference type="InterPro" id="IPR050411">
    <property type="entry name" value="AlphaKG_dependent_hydroxylases"/>
</dbReference>
<dbReference type="InterPro" id="IPR042098">
    <property type="entry name" value="TauD-like_sf"/>
</dbReference>
<dbReference type="Gene3D" id="3.60.130.10">
    <property type="entry name" value="Clavaminate synthase-like"/>
    <property type="match status" value="1"/>
</dbReference>
<evidence type="ECO:0000256" key="2">
    <source>
        <dbReference type="ARBA" id="ARBA00005022"/>
    </source>
</evidence>
<keyword evidence="7" id="KW-0560">Oxidoreductase</keyword>
<feature type="domain" description="Gamma-butyrobetaine hydroxylase-like N-terminal" evidence="10">
    <location>
        <begin position="33"/>
        <end position="110"/>
    </location>
</feature>
<evidence type="ECO:0000259" key="9">
    <source>
        <dbReference type="Pfam" id="PF02668"/>
    </source>
</evidence>
<evidence type="ECO:0000256" key="4">
    <source>
        <dbReference type="ARBA" id="ARBA00022723"/>
    </source>
</evidence>
<organism evidence="11 12">
    <name type="scientific">Amphimedon queenslandica</name>
    <name type="common">Sponge</name>
    <dbReference type="NCBI Taxonomy" id="400682"/>
    <lineage>
        <taxon>Eukaryota</taxon>
        <taxon>Metazoa</taxon>
        <taxon>Porifera</taxon>
        <taxon>Demospongiae</taxon>
        <taxon>Heteroscleromorpha</taxon>
        <taxon>Haplosclerida</taxon>
        <taxon>Niphatidae</taxon>
        <taxon>Amphimedon</taxon>
    </lineage>
</organism>
<feature type="domain" description="TauD/TfdA-like" evidence="9">
    <location>
        <begin position="122"/>
        <end position="368"/>
    </location>
</feature>
<comment type="similarity">
    <text evidence="3">Belongs to the gamma-BBH/TMLD family.</text>
</comment>
<evidence type="ECO:0000256" key="5">
    <source>
        <dbReference type="ARBA" id="ARBA00022873"/>
    </source>
</evidence>
<evidence type="ECO:0000256" key="3">
    <source>
        <dbReference type="ARBA" id="ARBA00008654"/>
    </source>
</evidence>
<evidence type="ECO:0000313" key="11">
    <source>
        <dbReference type="EnsemblMetazoa" id="XP_003388114.1"/>
    </source>
</evidence>
<dbReference type="InterPro" id="IPR038492">
    <property type="entry name" value="GBBH-like_N_sf"/>
</dbReference>
<name>A0AAN0IFX3_AMPQE</name>
<dbReference type="Pfam" id="PF02668">
    <property type="entry name" value="TauD"/>
    <property type="match status" value="1"/>
</dbReference>
<dbReference type="EnsemblMetazoa" id="XM_003388066.2">
    <property type="protein sequence ID" value="XP_003388114.1"/>
    <property type="gene ID" value="LOC100633264"/>
</dbReference>
<evidence type="ECO:0008006" key="13">
    <source>
        <dbReference type="Google" id="ProtNLM"/>
    </source>
</evidence>
<dbReference type="InterPro" id="IPR003819">
    <property type="entry name" value="TauD/TfdA-like"/>
</dbReference>
<dbReference type="GO" id="GO:0005739">
    <property type="term" value="C:mitochondrion"/>
    <property type="evidence" value="ECO:0007669"/>
    <property type="project" value="TreeGrafter"/>
</dbReference>
<dbReference type="RefSeq" id="XP_003388114.1">
    <property type="nucleotide sequence ID" value="XM_003388066.2"/>
</dbReference>
<evidence type="ECO:0000256" key="6">
    <source>
        <dbReference type="ARBA" id="ARBA00022964"/>
    </source>
</evidence>
<reference evidence="11" key="2">
    <citation type="submission" date="2024-06" db="UniProtKB">
        <authorList>
            <consortium name="EnsemblMetazoa"/>
        </authorList>
    </citation>
    <scope>IDENTIFICATION</scope>
</reference>
<comment type="cofactor">
    <cofactor evidence="1">
        <name>Fe(2+)</name>
        <dbReference type="ChEBI" id="CHEBI:29033"/>
    </cofactor>
</comment>
<protein>
    <recommendedName>
        <fullName evidence="13">Gamma-butyrobetaine dioxygenase</fullName>
    </recommendedName>
</protein>
<evidence type="ECO:0000256" key="8">
    <source>
        <dbReference type="ARBA" id="ARBA00023004"/>
    </source>
</evidence>
<keyword evidence="4" id="KW-0479">Metal-binding</keyword>
<reference evidence="12" key="1">
    <citation type="journal article" date="2010" name="Nature">
        <title>The Amphimedon queenslandica genome and the evolution of animal complexity.</title>
        <authorList>
            <person name="Srivastava M."/>
            <person name="Simakov O."/>
            <person name="Chapman J."/>
            <person name="Fahey B."/>
            <person name="Gauthier M.E."/>
            <person name="Mitros T."/>
            <person name="Richards G.S."/>
            <person name="Conaco C."/>
            <person name="Dacre M."/>
            <person name="Hellsten U."/>
            <person name="Larroux C."/>
            <person name="Putnam N.H."/>
            <person name="Stanke M."/>
            <person name="Adamska M."/>
            <person name="Darling A."/>
            <person name="Degnan S.M."/>
            <person name="Oakley T.H."/>
            <person name="Plachetzki D.C."/>
            <person name="Zhai Y."/>
            <person name="Adamski M."/>
            <person name="Calcino A."/>
            <person name="Cummins S.F."/>
            <person name="Goodstein D.M."/>
            <person name="Harris C."/>
            <person name="Jackson D.J."/>
            <person name="Leys S.P."/>
            <person name="Shu S."/>
            <person name="Woodcroft B.J."/>
            <person name="Vervoort M."/>
            <person name="Kosik K.S."/>
            <person name="Manning G."/>
            <person name="Degnan B.M."/>
            <person name="Rokhsar D.S."/>
        </authorList>
    </citation>
    <scope>NUCLEOTIDE SEQUENCE [LARGE SCALE GENOMIC DNA]</scope>
</reference>
<sequence length="411" mass="47485">MAISFARCFLSSVSVRSISSIAVSDSGSRLKVHLEVKGSVAKEYSSLWLRHNCQCEECYDSLSSMMKVHPNQLSEDIVIHKADIKDDVIRINWNSPNFGSHEGIIPLQWLKNLHMKQESRKDSKPLVAASIPVLEYSDVIDSDEHTYQWIRNLNYFGICLIENAPITTDVLEKLVGKFPHVQPTTYGNYPLLYAKDDPTDLGFSTSNLHFHQDLLYYESPPGIELFHCVRRDSCVVGGENIFLDFYPVLEELRQEAPQYFEVLTKVPVSFQRRHYMKNDVETPSDMSISRPHIQLDRYGEVAAVNWNTHHQEPVMLDDLDLLDSYYKAFLYMSRKIENSKYHLEHCLLPGQIIAFNNRRFLHSRNSFQLNGGFRNFHTTYVNIDYLRSQFLVLGKALGFNESPKNIFMSTL</sequence>
<dbReference type="GO" id="GO:0016706">
    <property type="term" value="F:2-oxoglutarate-dependent dioxygenase activity"/>
    <property type="evidence" value="ECO:0007669"/>
    <property type="project" value="UniProtKB-ARBA"/>
</dbReference>
<dbReference type="PANTHER" id="PTHR10696:SF25">
    <property type="entry name" value="OXIDOREDUCTASE AIM17-RELATED"/>
    <property type="match status" value="1"/>
</dbReference>